<keyword evidence="3" id="KW-0611">Plant defense</keyword>
<dbReference type="GO" id="GO:0006952">
    <property type="term" value="P:defense response"/>
    <property type="evidence" value="ECO:0007669"/>
    <property type="project" value="UniProtKB-KW"/>
</dbReference>
<dbReference type="Pfam" id="PF23598">
    <property type="entry name" value="LRR_14"/>
    <property type="match status" value="1"/>
</dbReference>
<dbReference type="Gene3D" id="3.80.10.10">
    <property type="entry name" value="Ribonuclease Inhibitor"/>
    <property type="match status" value="1"/>
</dbReference>
<keyword evidence="1" id="KW-0433">Leucine-rich repeat</keyword>
<dbReference type="GO" id="GO:0043531">
    <property type="term" value="F:ADP binding"/>
    <property type="evidence" value="ECO:0007669"/>
    <property type="project" value="InterPro"/>
</dbReference>
<dbReference type="InterPro" id="IPR032675">
    <property type="entry name" value="LRR_dom_sf"/>
</dbReference>
<dbReference type="AlphaFoldDB" id="A0AAW2UYF4"/>
<evidence type="ECO:0000259" key="4">
    <source>
        <dbReference type="Pfam" id="PF23598"/>
    </source>
</evidence>
<reference evidence="5" key="2">
    <citation type="journal article" date="2024" name="Plant">
        <title>Genomic evolution and insights into agronomic trait innovations of Sesamum species.</title>
        <authorList>
            <person name="Miao H."/>
            <person name="Wang L."/>
            <person name="Qu L."/>
            <person name="Liu H."/>
            <person name="Sun Y."/>
            <person name="Le M."/>
            <person name="Wang Q."/>
            <person name="Wei S."/>
            <person name="Zheng Y."/>
            <person name="Lin W."/>
            <person name="Duan Y."/>
            <person name="Cao H."/>
            <person name="Xiong S."/>
            <person name="Wang X."/>
            <person name="Wei L."/>
            <person name="Li C."/>
            <person name="Ma Q."/>
            <person name="Ju M."/>
            <person name="Zhao R."/>
            <person name="Li G."/>
            <person name="Mu C."/>
            <person name="Tian Q."/>
            <person name="Mei H."/>
            <person name="Zhang T."/>
            <person name="Gao T."/>
            <person name="Zhang H."/>
        </authorList>
    </citation>
    <scope>NUCLEOTIDE SEQUENCE</scope>
    <source>
        <strain evidence="5">KEN1</strain>
    </source>
</reference>
<dbReference type="InterPro" id="IPR055414">
    <property type="entry name" value="LRR_R13L4/SHOC2-like"/>
</dbReference>
<reference evidence="5" key="1">
    <citation type="submission" date="2020-06" db="EMBL/GenBank/DDBJ databases">
        <authorList>
            <person name="Li T."/>
            <person name="Hu X."/>
            <person name="Zhang T."/>
            <person name="Song X."/>
            <person name="Zhang H."/>
            <person name="Dai N."/>
            <person name="Sheng W."/>
            <person name="Hou X."/>
            <person name="Wei L."/>
        </authorList>
    </citation>
    <scope>NUCLEOTIDE SEQUENCE</scope>
    <source>
        <strain evidence="5">KEN1</strain>
        <tissue evidence="5">Leaf</tissue>
    </source>
</reference>
<evidence type="ECO:0000313" key="5">
    <source>
        <dbReference type="EMBL" id="KAL0421958.1"/>
    </source>
</evidence>
<protein>
    <recommendedName>
        <fullName evidence="4">Disease resistance R13L4/SHOC-2-like LRR domain-containing protein</fullName>
    </recommendedName>
</protein>
<name>A0AAW2UYF4_9LAMI</name>
<accession>A0AAW2UYF4</accession>
<evidence type="ECO:0000256" key="3">
    <source>
        <dbReference type="ARBA" id="ARBA00022821"/>
    </source>
</evidence>
<sequence>MSLLSPEQSWDLLRETVFGQKDCPYALERIGRKIAENCKGLPLAIVVIGGLLSTRDNQKKDWQHCTRLVHDLYLCSILYFCDHHSTNHLMSSTVSFRLLKVLDALAIRFNEFPVGILELVHLRYLAFYICKCKLPESICKLQNLQTLVVYLEVINRTDLNDTLYLPLNIWKMPKLRHLLFNRGFLPDPFLVIAKDSIVLENLQTLSEATNFRCTKEVLEIMPNLKKLGISYSGIECSSYEFNNFVYLHKLETLKCFFIYKAQAQKPLPLNLAFPPNLRKLTLSGCKLPWEKMTIIGSLPNLEVLKLKDFAFDGSTWEPNEGEFTRLKYLLIDTNLLEHWSADHTHFPRLQHLSLKFCFWLKAIPIEIADIETLETIELCECRSSVVASAMLIQEQQQSLGNEGLRVRVNSFDDYCNSHFNTSLRKVRSSRRERLTLHVFKAAERFRYSVLKR</sequence>
<dbReference type="EMBL" id="JACGWN010000011">
    <property type="protein sequence ID" value="KAL0421958.1"/>
    <property type="molecule type" value="Genomic_DNA"/>
</dbReference>
<dbReference type="SUPFAM" id="SSF52540">
    <property type="entry name" value="P-loop containing nucleoside triphosphate hydrolases"/>
    <property type="match status" value="1"/>
</dbReference>
<evidence type="ECO:0000256" key="1">
    <source>
        <dbReference type="ARBA" id="ARBA00022614"/>
    </source>
</evidence>
<feature type="domain" description="Disease resistance R13L4/SHOC-2-like LRR" evidence="4">
    <location>
        <begin position="85"/>
        <end position="286"/>
    </location>
</feature>
<proteinExistence type="predicted"/>
<dbReference type="SUPFAM" id="SSF52058">
    <property type="entry name" value="L domain-like"/>
    <property type="match status" value="1"/>
</dbReference>
<dbReference type="InterPro" id="IPR027417">
    <property type="entry name" value="P-loop_NTPase"/>
</dbReference>
<evidence type="ECO:0000256" key="2">
    <source>
        <dbReference type="ARBA" id="ARBA00022737"/>
    </source>
</evidence>
<dbReference type="InterPro" id="IPR042197">
    <property type="entry name" value="Apaf_helical"/>
</dbReference>
<dbReference type="PANTHER" id="PTHR15140:SF33">
    <property type="entry name" value="LATE BLIGHT RESISTANCE PROTEIN HOMOLOG R1A-3 ISOFORM X1"/>
    <property type="match status" value="1"/>
</dbReference>
<organism evidence="5">
    <name type="scientific">Sesamum latifolium</name>
    <dbReference type="NCBI Taxonomy" id="2727402"/>
    <lineage>
        <taxon>Eukaryota</taxon>
        <taxon>Viridiplantae</taxon>
        <taxon>Streptophyta</taxon>
        <taxon>Embryophyta</taxon>
        <taxon>Tracheophyta</taxon>
        <taxon>Spermatophyta</taxon>
        <taxon>Magnoliopsida</taxon>
        <taxon>eudicotyledons</taxon>
        <taxon>Gunneridae</taxon>
        <taxon>Pentapetalae</taxon>
        <taxon>asterids</taxon>
        <taxon>lamiids</taxon>
        <taxon>Lamiales</taxon>
        <taxon>Pedaliaceae</taxon>
        <taxon>Sesamum</taxon>
    </lineage>
</organism>
<keyword evidence="2" id="KW-0677">Repeat</keyword>
<comment type="caution">
    <text evidence="5">The sequence shown here is derived from an EMBL/GenBank/DDBJ whole genome shotgun (WGS) entry which is preliminary data.</text>
</comment>
<dbReference type="PANTHER" id="PTHR15140">
    <property type="entry name" value="TUBULIN-SPECIFIC CHAPERONE E"/>
    <property type="match status" value="1"/>
</dbReference>
<gene>
    <name evidence="5" type="ORF">Slati_3218700</name>
</gene>
<dbReference type="Gene3D" id="1.10.8.430">
    <property type="entry name" value="Helical domain of apoptotic protease-activating factors"/>
    <property type="match status" value="1"/>
</dbReference>